<evidence type="ECO:0000256" key="1">
    <source>
        <dbReference type="ARBA" id="ARBA00000900"/>
    </source>
</evidence>
<accession>A0A0K9P833</accession>
<dbReference type="AlphaFoldDB" id="A0A0K9P833"/>
<dbReference type="Gene3D" id="3.30.40.10">
    <property type="entry name" value="Zinc/RING finger domain, C3HC4 (zinc finger)"/>
    <property type="match status" value="1"/>
</dbReference>
<dbReference type="EC" id="2.3.2.27" evidence="5"/>
<dbReference type="InterPro" id="IPR045185">
    <property type="entry name" value="PUB22/23/24-like"/>
</dbReference>
<comment type="catalytic activity">
    <reaction evidence="1 5">
        <text>S-ubiquitinyl-[E2 ubiquitin-conjugating enzyme]-L-cysteine + [acceptor protein]-L-lysine = [E2 ubiquitin-conjugating enzyme]-L-cysteine + N(6)-ubiquitinyl-[acceptor protein]-L-lysine.</text>
        <dbReference type="EC" id="2.3.2.27"/>
    </reaction>
</comment>
<proteinExistence type="predicted"/>
<reference evidence="8" key="1">
    <citation type="journal article" date="2016" name="Nature">
        <title>The genome of the seagrass Zostera marina reveals angiosperm adaptation to the sea.</title>
        <authorList>
            <person name="Olsen J.L."/>
            <person name="Rouze P."/>
            <person name="Verhelst B."/>
            <person name="Lin Y.-C."/>
            <person name="Bayer T."/>
            <person name="Collen J."/>
            <person name="Dattolo E."/>
            <person name="De Paoli E."/>
            <person name="Dittami S."/>
            <person name="Maumus F."/>
            <person name="Michel G."/>
            <person name="Kersting A."/>
            <person name="Lauritano C."/>
            <person name="Lohaus R."/>
            <person name="Toepel M."/>
            <person name="Tonon T."/>
            <person name="Vanneste K."/>
            <person name="Amirebrahimi M."/>
            <person name="Brakel J."/>
            <person name="Bostroem C."/>
            <person name="Chovatia M."/>
            <person name="Grimwood J."/>
            <person name="Jenkins J.W."/>
            <person name="Jueterbock A."/>
            <person name="Mraz A."/>
            <person name="Stam W.T."/>
            <person name="Tice H."/>
            <person name="Bornberg-Bauer E."/>
            <person name="Green P.J."/>
            <person name="Pearson G.A."/>
            <person name="Procaccini G."/>
            <person name="Duarte C.M."/>
            <person name="Schmutz J."/>
            <person name="Reusch T.B.H."/>
            <person name="Van de Peer Y."/>
        </authorList>
    </citation>
    <scope>NUCLEOTIDE SEQUENCE [LARGE SCALE GENOMIC DNA]</scope>
    <source>
        <strain evidence="8">cv. Finnish</strain>
    </source>
</reference>
<dbReference type="InterPro" id="IPR013083">
    <property type="entry name" value="Znf_RING/FYVE/PHD"/>
</dbReference>
<dbReference type="SMART" id="SM00504">
    <property type="entry name" value="Ubox"/>
    <property type="match status" value="1"/>
</dbReference>
<dbReference type="CDD" id="cd16664">
    <property type="entry name" value="RING-Ubox_PUB"/>
    <property type="match status" value="1"/>
</dbReference>
<dbReference type="GO" id="GO:0061630">
    <property type="term" value="F:ubiquitin protein ligase activity"/>
    <property type="evidence" value="ECO:0007669"/>
    <property type="project" value="UniProtKB-UniRule"/>
</dbReference>
<dbReference type="OMA" id="RARTYAM"/>
<dbReference type="PANTHER" id="PTHR22849">
    <property type="entry name" value="WDSAM1 PROTEIN"/>
    <property type="match status" value="1"/>
</dbReference>
<dbReference type="InterPro" id="IPR058678">
    <property type="entry name" value="ARM_PUB"/>
</dbReference>
<dbReference type="SUPFAM" id="SSF48371">
    <property type="entry name" value="ARM repeat"/>
    <property type="match status" value="1"/>
</dbReference>
<comment type="function">
    <text evidence="5">Functions as an E3 ubiquitin ligase.</text>
</comment>
<dbReference type="STRING" id="29655.A0A0K9P833"/>
<organism evidence="7 8">
    <name type="scientific">Zostera marina</name>
    <name type="common">Eelgrass</name>
    <dbReference type="NCBI Taxonomy" id="29655"/>
    <lineage>
        <taxon>Eukaryota</taxon>
        <taxon>Viridiplantae</taxon>
        <taxon>Streptophyta</taxon>
        <taxon>Embryophyta</taxon>
        <taxon>Tracheophyta</taxon>
        <taxon>Spermatophyta</taxon>
        <taxon>Magnoliopsida</taxon>
        <taxon>Liliopsida</taxon>
        <taxon>Zosteraceae</taxon>
        <taxon>Zostera</taxon>
    </lineage>
</organism>
<dbReference type="InterPro" id="IPR045210">
    <property type="entry name" value="RING-Ubox_PUB"/>
</dbReference>
<dbReference type="OrthoDB" id="10064100at2759"/>
<evidence type="ECO:0000313" key="7">
    <source>
        <dbReference type="EMBL" id="KMZ65119.1"/>
    </source>
</evidence>
<evidence type="ECO:0000256" key="4">
    <source>
        <dbReference type="ARBA" id="ARBA00022786"/>
    </source>
</evidence>
<dbReference type="Proteomes" id="UP000036987">
    <property type="component" value="Unassembled WGS sequence"/>
</dbReference>
<name>A0A0K9P833_ZOSMR</name>
<dbReference type="EMBL" id="LFYR01001074">
    <property type="protein sequence ID" value="KMZ65119.1"/>
    <property type="molecule type" value="Genomic_DNA"/>
</dbReference>
<evidence type="ECO:0000256" key="3">
    <source>
        <dbReference type="ARBA" id="ARBA00022679"/>
    </source>
</evidence>
<keyword evidence="4 5" id="KW-0833">Ubl conjugation pathway</keyword>
<dbReference type="Pfam" id="PF04564">
    <property type="entry name" value="U-box"/>
    <property type="match status" value="1"/>
</dbReference>
<evidence type="ECO:0000256" key="5">
    <source>
        <dbReference type="RuleBase" id="RU369093"/>
    </source>
</evidence>
<evidence type="ECO:0000256" key="2">
    <source>
        <dbReference type="ARBA" id="ARBA00004906"/>
    </source>
</evidence>
<dbReference type="UniPathway" id="UPA00143"/>
<dbReference type="InterPro" id="IPR003613">
    <property type="entry name" value="Ubox_domain"/>
</dbReference>
<protein>
    <recommendedName>
        <fullName evidence="5 6">U-box domain-containing protein</fullName>
        <ecNumber evidence="5">2.3.2.27</ecNumber>
    </recommendedName>
    <alternativeName>
        <fullName evidence="5">RING-type E3 ubiquitin transferase PUB</fullName>
    </alternativeName>
</protein>
<dbReference type="Gene3D" id="1.25.10.10">
    <property type="entry name" value="Leucine-rich Repeat Variant"/>
    <property type="match status" value="1"/>
</dbReference>
<dbReference type="InterPro" id="IPR016024">
    <property type="entry name" value="ARM-type_fold"/>
</dbReference>
<dbReference type="GO" id="GO:0016567">
    <property type="term" value="P:protein ubiquitination"/>
    <property type="evidence" value="ECO:0007669"/>
    <property type="project" value="UniProtKB-UniRule"/>
</dbReference>
<keyword evidence="3 5" id="KW-0808">Transferase</keyword>
<dbReference type="PANTHER" id="PTHR22849:SF11">
    <property type="entry name" value="U-BOX DOMAIN-CONTAINING PROTEIN"/>
    <property type="match status" value="1"/>
</dbReference>
<evidence type="ECO:0000313" key="8">
    <source>
        <dbReference type="Proteomes" id="UP000036987"/>
    </source>
</evidence>
<evidence type="ECO:0000259" key="6">
    <source>
        <dbReference type="PROSITE" id="PS51698"/>
    </source>
</evidence>
<sequence>MEEVDVPSYFTCPISLQIMRDPVILSSGITYERDAIERWLFSNNNRTCPLTKQPIGIEDIEPTPNHMLRRHIQSWCAANTSRGVERFPTPREPVYSTQAIIKILDSTKNPRTLVSSLRKLREMVTYSDRSKLCAENVGVPTVLVSIIDRSIGRGYDDEEEEESVSACDEALNILNSLQLSQESFHNLYIGNPNLIHLLVKVLEQSSSYQCRVYAIFLLKSIFMSISPLYMPAVEDKLYIEIVRVLRDGMSTTVTKAALRVLWELCPWGRNSIKATKAGAVGVLVDLLLDTGETKICEMIVIVLDKLCRCAEGREEIIRHGCGIAILSKKILRVSNLTSEKCVKILQSLVKYSPAPELLKEIAQLGVIDKLCLVLQMNCETKTKKIAKEILRLHSKTWKNSTCIHPKFLSSYPI</sequence>
<comment type="caution">
    <text evidence="7">The sequence shown here is derived from an EMBL/GenBank/DDBJ whole genome shotgun (WGS) entry which is preliminary data.</text>
</comment>
<dbReference type="Pfam" id="PF25598">
    <property type="entry name" value="ARM_PUB"/>
    <property type="match status" value="1"/>
</dbReference>
<gene>
    <name evidence="7" type="ORF">ZOSMA_338G00020</name>
</gene>
<feature type="domain" description="U-box" evidence="6">
    <location>
        <begin position="5"/>
        <end position="82"/>
    </location>
</feature>
<comment type="pathway">
    <text evidence="2 5">Protein modification; protein ubiquitination.</text>
</comment>
<keyword evidence="8" id="KW-1185">Reference proteome</keyword>
<dbReference type="SUPFAM" id="SSF57850">
    <property type="entry name" value="RING/U-box"/>
    <property type="match status" value="1"/>
</dbReference>
<dbReference type="PROSITE" id="PS51698">
    <property type="entry name" value="U_BOX"/>
    <property type="match status" value="1"/>
</dbReference>
<dbReference type="InterPro" id="IPR011989">
    <property type="entry name" value="ARM-like"/>
</dbReference>